<feature type="region of interest" description="Disordered" evidence="1">
    <location>
        <begin position="1"/>
        <end position="87"/>
    </location>
</feature>
<keyword evidence="3" id="KW-1185">Reference proteome</keyword>
<dbReference type="AlphaFoldDB" id="A0AAD6V4H9"/>
<reference evidence="2" key="1">
    <citation type="submission" date="2023-03" db="EMBL/GenBank/DDBJ databases">
        <title>Massive genome expansion in bonnet fungi (Mycena s.s.) driven by repeated elements and novel gene families across ecological guilds.</title>
        <authorList>
            <consortium name="Lawrence Berkeley National Laboratory"/>
            <person name="Harder C.B."/>
            <person name="Miyauchi S."/>
            <person name="Viragh M."/>
            <person name="Kuo A."/>
            <person name="Thoen E."/>
            <person name="Andreopoulos B."/>
            <person name="Lu D."/>
            <person name="Skrede I."/>
            <person name="Drula E."/>
            <person name="Henrissat B."/>
            <person name="Morin E."/>
            <person name="Kohler A."/>
            <person name="Barry K."/>
            <person name="LaButti K."/>
            <person name="Morin E."/>
            <person name="Salamov A."/>
            <person name="Lipzen A."/>
            <person name="Mereny Z."/>
            <person name="Hegedus B."/>
            <person name="Baldrian P."/>
            <person name="Stursova M."/>
            <person name="Weitz H."/>
            <person name="Taylor A."/>
            <person name="Grigoriev I.V."/>
            <person name="Nagy L.G."/>
            <person name="Martin F."/>
            <person name="Kauserud H."/>
        </authorList>
    </citation>
    <scope>NUCLEOTIDE SEQUENCE</scope>
    <source>
        <strain evidence="2">9144</strain>
    </source>
</reference>
<comment type="caution">
    <text evidence="2">The sequence shown here is derived from an EMBL/GenBank/DDBJ whole genome shotgun (WGS) entry which is preliminary data.</text>
</comment>
<accession>A0AAD6V4H9</accession>
<feature type="compositionally biased region" description="Polar residues" evidence="1">
    <location>
        <begin position="33"/>
        <end position="84"/>
    </location>
</feature>
<name>A0AAD6V4H9_9AGAR</name>
<evidence type="ECO:0000313" key="3">
    <source>
        <dbReference type="Proteomes" id="UP001219525"/>
    </source>
</evidence>
<protein>
    <submittedName>
        <fullName evidence="2">Uncharacterized protein</fullName>
    </submittedName>
</protein>
<dbReference type="EMBL" id="JARJCW010000068">
    <property type="protein sequence ID" value="KAJ7199367.1"/>
    <property type="molecule type" value="Genomic_DNA"/>
</dbReference>
<dbReference type="Proteomes" id="UP001219525">
    <property type="component" value="Unassembled WGS sequence"/>
</dbReference>
<organism evidence="2 3">
    <name type="scientific">Mycena pura</name>
    <dbReference type="NCBI Taxonomy" id="153505"/>
    <lineage>
        <taxon>Eukaryota</taxon>
        <taxon>Fungi</taxon>
        <taxon>Dikarya</taxon>
        <taxon>Basidiomycota</taxon>
        <taxon>Agaricomycotina</taxon>
        <taxon>Agaricomycetes</taxon>
        <taxon>Agaricomycetidae</taxon>
        <taxon>Agaricales</taxon>
        <taxon>Marasmiineae</taxon>
        <taxon>Mycenaceae</taxon>
        <taxon>Mycena</taxon>
    </lineage>
</organism>
<proteinExistence type="predicted"/>
<evidence type="ECO:0000313" key="2">
    <source>
        <dbReference type="EMBL" id="KAJ7199367.1"/>
    </source>
</evidence>
<sequence length="133" mass="14195">MTSFLSGVQKRAHSPDNPYHPRPLPTHRKGFLSGSNNNDMSTQGAQDSGLSGSNNNDMSTQGTQDSGLSGNNNNVMSTQGTQGNEDYVDKGLDAFEKKEGLPDNRGMNEKITDGARSAFENVTGQNVSSKISN</sequence>
<evidence type="ECO:0000256" key="1">
    <source>
        <dbReference type="SAM" id="MobiDB-lite"/>
    </source>
</evidence>
<gene>
    <name evidence="2" type="ORF">GGX14DRAFT_467891</name>
</gene>